<dbReference type="OrthoDB" id="9808346at2"/>
<organism evidence="4 5">
    <name type="scientific">Nitratireductor pacificus pht-3B</name>
    <dbReference type="NCBI Taxonomy" id="391937"/>
    <lineage>
        <taxon>Bacteria</taxon>
        <taxon>Pseudomonadati</taxon>
        <taxon>Pseudomonadota</taxon>
        <taxon>Alphaproteobacteria</taxon>
        <taxon>Hyphomicrobiales</taxon>
        <taxon>Phyllobacteriaceae</taxon>
        <taxon>Nitratireductor</taxon>
    </lineage>
</organism>
<sequence length="418" mass="47945">MREKRERIGEIAGYWLSQRPRSQRWYATWFDAAARQTKRISLGTADLREAQVLLAEFVAKNARVQNQEPADTPLAEVLLRYWHGHVCKLDGQGRLVRIASHEQAKHGLALWNEYWGEATIADLTIDRQEAFVIWLKDRGYKNAYVSRVLSVGRAAVNRAWKRQEIKSAPFIIDEPDRSDQTERYRLTLDEMRRLLTTARKWPHLHTFCMIALNTLARPDAVLDLSPRQVDLEIRRIELNPPGRKQTKKRRPVVPITETLLPYLKARDLERFVNWHGKPIKSIKKVFATMVKEAGLPKEVTPYSLRHTMAAELRRRGVPAWEVQGLLGHKAVGVTEVYARFDPDYMATGSRAIDDYFAELGPSFRYRKADLNNSYQVCVPPALHSAEIRLSVEPRNFAVSGAWMVGVTGIEPVTPTMST</sequence>
<evidence type="ECO:0000313" key="4">
    <source>
        <dbReference type="EMBL" id="EKF16992.1"/>
    </source>
</evidence>
<protein>
    <submittedName>
        <fullName evidence="4">Phage-related integrase</fullName>
    </submittedName>
</protein>
<dbReference type="CDD" id="cd00796">
    <property type="entry name" value="INT_Rci_Hp1_C"/>
    <property type="match status" value="1"/>
</dbReference>
<dbReference type="InterPro" id="IPR011010">
    <property type="entry name" value="DNA_brk_join_enz"/>
</dbReference>
<comment type="caution">
    <text evidence="4">The sequence shown here is derived from an EMBL/GenBank/DDBJ whole genome shotgun (WGS) entry which is preliminary data.</text>
</comment>
<dbReference type="PANTHER" id="PTHR30349">
    <property type="entry name" value="PHAGE INTEGRASE-RELATED"/>
    <property type="match status" value="1"/>
</dbReference>
<evidence type="ECO:0000256" key="1">
    <source>
        <dbReference type="ARBA" id="ARBA00022908"/>
    </source>
</evidence>
<proteinExistence type="predicted"/>
<keyword evidence="5" id="KW-1185">Reference proteome</keyword>
<evidence type="ECO:0000256" key="2">
    <source>
        <dbReference type="ARBA" id="ARBA00023172"/>
    </source>
</evidence>
<dbReference type="InterPro" id="IPR013762">
    <property type="entry name" value="Integrase-like_cat_sf"/>
</dbReference>
<dbReference type="Gene3D" id="1.10.443.10">
    <property type="entry name" value="Intergrase catalytic core"/>
    <property type="match status" value="1"/>
</dbReference>
<dbReference type="PANTHER" id="PTHR30349:SF88">
    <property type="entry name" value="BLL1584 PROTEIN"/>
    <property type="match status" value="1"/>
</dbReference>
<dbReference type="eggNOG" id="COG0582">
    <property type="taxonomic scope" value="Bacteria"/>
</dbReference>
<evidence type="ECO:0000313" key="5">
    <source>
        <dbReference type="Proteomes" id="UP000006786"/>
    </source>
</evidence>
<dbReference type="GO" id="GO:0015074">
    <property type="term" value="P:DNA integration"/>
    <property type="evidence" value="ECO:0007669"/>
    <property type="project" value="UniProtKB-KW"/>
</dbReference>
<dbReference type="Pfam" id="PF00589">
    <property type="entry name" value="Phage_integrase"/>
    <property type="match status" value="1"/>
</dbReference>
<name>K2MIJ9_9HYPH</name>
<dbReference type="AlphaFoldDB" id="K2MIJ9"/>
<reference evidence="4 5" key="1">
    <citation type="journal article" date="2012" name="J. Bacteriol.">
        <title>Genome Sequence of Nitratireductor pacificus Type Strain pht-3B.</title>
        <authorList>
            <person name="Lai Q."/>
            <person name="Li G."/>
            <person name="Shao Z."/>
        </authorList>
    </citation>
    <scope>NUCLEOTIDE SEQUENCE [LARGE SCALE GENOMIC DNA]</scope>
    <source>
        <strain evidence="5">pht-3B</strain>
    </source>
</reference>
<dbReference type="STRING" id="391937.NA2_20078"/>
<dbReference type="InterPro" id="IPR002104">
    <property type="entry name" value="Integrase_catalytic"/>
</dbReference>
<keyword evidence="1" id="KW-0229">DNA integration</keyword>
<dbReference type="EMBL" id="AMRM01000031">
    <property type="protein sequence ID" value="EKF16992.1"/>
    <property type="molecule type" value="Genomic_DNA"/>
</dbReference>
<dbReference type="GO" id="GO:0006310">
    <property type="term" value="P:DNA recombination"/>
    <property type="evidence" value="ECO:0007669"/>
    <property type="project" value="UniProtKB-KW"/>
</dbReference>
<evidence type="ECO:0000259" key="3">
    <source>
        <dbReference type="PROSITE" id="PS51898"/>
    </source>
</evidence>
<dbReference type="Proteomes" id="UP000006786">
    <property type="component" value="Unassembled WGS sequence"/>
</dbReference>
<feature type="domain" description="Tyr recombinase" evidence="3">
    <location>
        <begin position="181"/>
        <end position="350"/>
    </location>
</feature>
<gene>
    <name evidence="4" type="ORF">NA2_20078</name>
</gene>
<keyword evidence="2" id="KW-0233">DNA recombination</keyword>
<dbReference type="GO" id="GO:0003677">
    <property type="term" value="F:DNA binding"/>
    <property type="evidence" value="ECO:0007669"/>
    <property type="project" value="InterPro"/>
</dbReference>
<accession>K2MIJ9</accession>
<dbReference type="PROSITE" id="PS51898">
    <property type="entry name" value="TYR_RECOMBINASE"/>
    <property type="match status" value="1"/>
</dbReference>
<dbReference type="SUPFAM" id="SSF56349">
    <property type="entry name" value="DNA breaking-rejoining enzymes"/>
    <property type="match status" value="1"/>
</dbReference>
<dbReference type="InterPro" id="IPR050090">
    <property type="entry name" value="Tyrosine_recombinase_XerCD"/>
</dbReference>